<evidence type="ECO:0000256" key="1">
    <source>
        <dbReference type="SAM" id="MobiDB-lite"/>
    </source>
</evidence>
<keyword evidence="3" id="KW-1185">Reference proteome</keyword>
<name>A0ABS1T5E9_9CLOT</name>
<protein>
    <submittedName>
        <fullName evidence="2">Uncharacterized protein</fullName>
    </submittedName>
</protein>
<dbReference type="Proteomes" id="UP000632377">
    <property type="component" value="Unassembled WGS sequence"/>
</dbReference>
<sequence>MPNGLNFANDLARHIGQTVTIFTTSGGESGRGFTGVLASVNDRFVRLITQLGSAPGCALGNCCDERHERRSFNRNEEFGEENFQNENLQGIEEFNRRDRDRDRDRDRERNRFDCSGRTLGSIVDIPIDRIASFVHNAVGSGW</sequence>
<accession>A0ABS1T5E9</accession>
<dbReference type="EMBL" id="JAESWC010000001">
    <property type="protein sequence ID" value="MBL4934554.1"/>
    <property type="molecule type" value="Genomic_DNA"/>
</dbReference>
<dbReference type="RefSeq" id="WP_202747184.1">
    <property type="nucleotide sequence ID" value="NZ_JAESWC010000001.1"/>
</dbReference>
<feature type="compositionally biased region" description="Basic and acidic residues" evidence="1">
    <location>
        <begin position="93"/>
        <end position="108"/>
    </location>
</feature>
<evidence type="ECO:0000313" key="3">
    <source>
        <dbReference type="Proteomes" id="UP000632377"/>
    </source>
</evidence>
<feature type="region of interest" description="Disordered" evidence="1">
    <location>
        <begin position="74"/>
        <end position="108"/>
    </location>
</feature>
<organism evidence="2 3">
    <name type="scientific">Clostridium rhizosphaerae</name>
    <dbReference type="NCBI Taxonomy" id="2803861"/>
    <lineage>
        <taxon>Bacteria</taxon>
        <taxon>Bacillati</taxon>
        <taxon>Bacillota</taxon>
        <taxon>Clostridia</taxon>
        <taxon>Eubacteriales</taxon>
        <taxon>Clostridiaceae</taxon>
        <taxon>Clostridium</taxon>
    </lineage>
</organism>
<evidence type="ECO:0000313" key="2">
    <source>
        <dbReference type="EMBL" id="MBL4934554.1"/>
    </source>
</evidence>
<proteinExistence type="predicted"/>
<reference evidence="2 3" key="1">
    <citation type="submission" date="2021-01" db="EMBL/GenBank/DDBJ databases">
        <title>Genome public.</title>
        <authorList>
            <person name="Liu C."/>
            <person name="Sun Q."/>
        </authorList>
    </citation>
    <scope>NUCLEOTIDE SEQUENCE [LARGE SCALE GENOMIC DNA]</scope>
    <source>
        <strain evidence="2 3">YIM B02515</strain>
    </source>
</reference>
<comment type="caution">
    <text evidence="2">The sequence shown here is derived from an EMBL/GenBank/DDBJ whole genome shotgun (WGS) entry which is preliminary data.</text>
</comment>
<gene>
    <name evidence="2" type="ORF">JK636_02140</name>
</gene>